<dbReference type="PROSITE" id="PS51257">
    <property type="entry name" value="PROKAR_LIPOPROTEIN"/>
    <property type="match status" value="1"/>
</dbReference>
<gene>
    <name evidence="2" type="ORF">GCM10010170_103350</name>
</gene>
<organism evidence="2 3">
    <name type="scientific">Dactylosporangium salmoneum</name>
    <dbReference type="NCBI Taxonomy" id="53361"/>
    <lineage>
        <taxon>Bacteria</taxon>
        <taxon>Bacillati</taxon>
        <taxon>Actinomycetota</taxon>
        <taxon>Actinomycetes</taxon>
        <taxon>Micromonosporales</taxon>
        <taxon>Micromonosporaceae</taxon>
        <taxon>Dactylosporangium</taxon>
    </lineage>
</organism>
<feature type="signal peptide" evidence="1">
    <location>
        <begin position="1"/>
        <end position="22"/>
    </location>
</feature>
<evidence type="ECO:0000313" key="3">
    <source>
        <dbReference type="Proteomes" id="UP001501444"/>
    </source>
</evidence>
<reference evidence="2 3" key="1">
    <citation type="journal article" date="2019" name="Int. J. Syst. Evol. Microbiol.">
        <title>The Global Catalogue of Microorganisms (GCM) 10K type strain sequencing project: providing services to taxonomists for standard genome sequencing and annotation.</title>
        <authorList>
            <consortium name="The Broad Institute Genomics Platform"/>
            <consortium name="The Broad Institute Genome Sequencing Center for Infectious Disease"/>
            <person name="Wu L."/>
            <person name="Ma J."/>
        </authorList>
    </citation>
    <scope>NUCLEOTIDE SEQUENCE [LARGE SCALE GENOMIC DNA]</scope>
    <source>
        <strain evidence="2 3">JCM 3272</strain>
    </source>
</reference>
<dbReference type="EMBL" id="BAAARV010000124">
    <property type="protein sequence ID" value="GAA2391141.1"/>
    <property type="molecule type" value="Genomic_DNA"/>
</dbReference>
<keyword evidence="3" id="KW-1185">Reference proteome</keyword>
<accession>A0ABN3HZ14</accession>
<dbReference type="Proteomes" id="UP001501444">
    <property type="component" value="Unassembled WGS sequence"/>
</dbReference>
<name>A0ABN3HZ14_9ACTN</name>
<evidence type="ECO:0000313" key="2">
    <source>
        <dbReference type="EMBL" id="GAA2391141.1"/>
    </source>
</evidence>
<sequence length="197" mass="21138">MRRVVAAVVAVLAAAGLAGCRAEPSVAVYLGDRKVTVDQVDRIVRSAPGSSPSQVVSLFICGDAGRRLAAQRKLEVAPPDPAMFAVYFRLPENSEYVRLWAQCFSLVSAAANVEMARPLTNEEAQRLVDALTAADVDVTVAEARRHIEIGPVFEAQKHFAEAIHGGDVVVNPRYEPVFPVFIGQGVEVDLAFPEVAA</sequence>
<evidence type="ECO:0008006" key="4">
    <source>
        <dbReference type="Google" id="ProtNLM"/>
    </source>
</evidence>
<dbReference type="RefSeq" id="WP_344620124.1">
    <property type="nucleotide sequence ID" value="NZ_BAAARV010000124.1"/>
</dbReference>
<proteinExistence type="predicted"/>
<evidence type="ECO:0000256" key="1">
    <source>
        <dbReference type="SAM" id="SignalP"/>
    </source>
</evidence>
<keyword evidence="1" id="KW-0732">Signal</keyword>
<feature type="chain" id="PRO_5045391010" description="Lipoprotein" evidence="1">
    <location>
        <begin position="23"/>
        <end position="197"/>
    </location>
</feature>
<comment type="caution">
    <text evidence="2">The sequence shown here is derived from an EMBL/GenBank/DDBJ whole genome shotgun (WGS) entry which is preliminary data.</text>
</comment>
<protein>
    <recommendedName>
        <fullName evidence="4">Lipoprotein</fullName>
    </recommendedName>
</protein>